<evidence type="ECO:0000259" key="3">
    <source>
        <dbReference type="PROSITE" id="PS51186"/>
    </source>
</evidence>
<dbReference type="Pfam" id="PF13508">
    <property type="entry name" value="Acetyltransf_7"/>
    <property type="match status" value="1"/>
</dbReference>
<feature type="domain" description="N-acetyltransferase" evidence="3">
    <location>
        <begin position="2"/>
        <end position="164"/>
    </location>
</feature>
<keyword evidence="2 4" id="KW-0012">Acyltransferase</keyword>
<dbReference type="PROSITE" id="PS51186">
    <property type="entry name" value="GNAT"/>
    <property type="match status" value="1"/>
</dbReference>
<dbReference type="Gene3D" id="3.40.630.30">
    <property type="match status" value="1"/>
</dbReference>
<evidence type="ECO:0000256" key="2">
    <source>
        <dbReference type="ARBA" id="ARBA00023315"/>
    </source>
</evidence>
<accession>A0ABV5WXP6</accession>
<dbReference type="PANTHER" id="PTHR43877">
    <property type="entry name" value="AMINOALKYLPHOSPHONATE N-ACETYLTRANSFERASE-RELATED-RELATED"/>
    <property type="match status" value="1"/>
</dbReference>
<proteinExistence type="predicted"/>
<evidence type="ECO:0000313" key="5">
    <source>
        <dbReference type="Proteomes" id="UP001589707"/>
    </source>
</evidence>
<organism evidence="4 5">
    <name type="scientific">Brevibacterium otitidis</name>
    <dbReference type="NCBI Taxonomy" id="53364"/>
    <lineage>
        <taxon>Bacteria</taxon>
        <taxon>Bacillati</taxon>
        <taxon>Actinomycetota</taxon>
        <taxon>Actinomycetes</taxon>
        <taxon>Micrococcales</taxon>
        <taxon>Brevibacteriaceae</taxon>
        <taxon>Brevibacterium</taxon>
    </lineage>
</organism>
<dbReference type="InterPro" id="IPR000182">
    <property type="entry name" value="GNAT_dom"/>
</dbReference>
<dbReference type="GO" id="GO:0016746">
    <property type="term" value="F:acyltransferase activity"/>
    <property type="evidence" value="ECO:0007669"/>
    <property type="project" value="UniProtKB-KW"/>
</dbReference>
<dbReference type="CDD" id="cd04301">
    <property type="entry name" value="NAT_SF"/>
    <property type="match status" value="1"/>
</dbReference>
<dbReference type="EC" id="2.3.-.-" evidence="4"/>
<comment type="caution">
    <text evidence="4">The sequence shown here is derived from an EMBL/GenBank/DDBJ whole genome shotgun (WGS) entry which is preliminary data.</text>
</comment>
<gene>
    <name evidence="4" type="ORF">ACFFN1_00710</name>
</gene>
<name>A0ABV5WXP6_9MICO</name>
<keyword evidence="1 4" id="KW-0808">Transferase</keyword>
<keyword evidence="5" id="KW-1185">Reference proteome</keyword>
<dbReference type="InterPro" id="IPR016181">
    <property type="entry name" value="Acyl_CoA_acyltransferase"/>
</dbReference>
<evidence type="ECO:0000313" key="4">
    <source>
        <dbReference type="EMBL" id="MFB9774956.1"/>
    </source>
</evidence>
<dbReference type="Proteomes" id="UP001589707">
    <property type="component" value="Unassembled WGS sequence"/>
</dbReference>
<dbReference type="EMBL" id="JBHMAU010000009">
    <property type="protein sequence ID" value="MFB9774956.1"/>
    <property type="molecule type" value="Genomic_DNA"/>
</dbReference>
<protein>
    <submittedName>
        <fullName evidence="4">GNAT family N-acetyltransferase</fullName>
        <ecNumber evidence="4">2.3.-.-</ecNumber>
    </submittedName>
</protein>
<dbReference type="InterPro" id="IPR050832">
    <property type="entry name" value="Bact_Acetyltransf"/>
</dbReference>
<sequence>MTAIRLARPSDLSAVQEIAEAAYARYIERIGPRPAPMDDDYAARVADGAVHVACVAGAGETGAGEADAGGSEAIVGFIVTAVHPDHLELSTVAVAPQQQGRGIGRQLIACAEDLADRYGLQEVRLYTNEAIWENLELYPRLGYRETGRRNTHGFDRVHFAKRVDSSGDTPRISN</sequence>
<evidence type="ECO:0000256" key="1">
    <source>
        <dbReference type="ARBA" id="ARBA00022679"/>
    </source>
</evidence>
<reference evidence="4 5" key="1">
    <citation type="submission" date="2024-09" db="EMBL/GenBank/DDBJ databases">
        <authorList>
            <person name="Sun Q."/>
            <person name="Mori K."/>
        </authorList>
    </citation>
    <scope>NUCLEOTIDE SEQUENCE [LARGE SCALE GENOMIC DNA]</scope>
    <source>
        <strain evidence="4 5">JCM 11683</strain>
    </source>
</reference>
<dbReference type="RefSeq" id="WP_376837666.1">
    <property type="nucleotide sequence ID" value="NZ_JBHMAU010000009.1"/>
</dbReference>
<dbReference type="SUPFAM" id="SSF55729">
    <property type="entry name" value="Acyl-CoA N-acyltransferases (Nat)"/>
    <property type="match status" value="1"/>
</dbReference>